<organism evidence="1">
    <name type="scientific">Gongylonema pulchrum</name>
    <dbReference type="NCBI Taxonomy" id="637853"/>
    <lineage>
        <taxon>Eukaryota</taxon>
        <taxon>Metazoa</taxon>
        <taxon>Ecdysozoa</taxon>
        <taxon>Nematoda</taxon>
        <taxon>Chromadorea</taxon>
        <taxon>Rhabditida</taxon>
        <taxon>Spirurina</taxon>
        <taxon>Spiruromorpha</taxon>
        <taxon>Spiruroidea</taxon>
        <taxon>Gongylonematidae</taxon>
        <taxon>Gongylonema</taxon>
    </lineage>
</organism>
<dbReference type="WBParaSite" id="GPUH_0000845401-mRNA-1">
    <property type="protein sequence ID" value="GPUH_0000845401-mRNA-1"/>
    <property type="gene ID" value="GPUH_0000845401"/>
</dbReference>
<name>A0A183DIA4_9BILA</name>
<evidence type="ECO:0000313" key="1">
    <source>
        <dbReference type="WBParaSite" id="GPUH_0000845401-mRNA-1"/>
    </source>
</evidence>
<proteinExistence type="predicted"/>
<protein>
    <submittedName>
        <fullName evidence="1">Polyprotein</fullName>
    </submittedName>
</protein>
<sequence>LRPKRKLFFFRPAAAHTDFAPKLGFPCQLPDDLVNELEIQARFDSQDKAGVSLTKTMLVLRIEESSIFFGKLKICDFITRLEGEQLVSKKHFYDKLKALRHAGKEVCCD</sequence>
<accession>A0A183DIA4</accession>
<dbReference type="AlphaFoldDB" id="A0A183DIA4"/>
<reference evidence="1" key="1">
    <citation type="submission" date="2016-06" db="UniProtKB">
        <authorList>
            <consortium name="WormBaseParasite"/>
        </authorList>
    </citation>
    <scope>IDENTIFICATION</scope>
</reference>